<keyword evidence="4 7" id="KW-0808">Transferase</keyword>
<dbReference type="NCBIfam" id="TIGR00027">
    <property type="entry name" value="mthyl_TIGR00027"/>
    <property type="match status" value="1"/>
</dbReference>
<comment type="function">
    <text evidence="1 6">Exhibits S-adenosyl-L-methionine-dependent methyltransferase activity.</text>
</comment>
<proteinExistence type="inferred from homology"/>
<dbReference type="Pfam" id="PF04072">
    <property type="entry name" value="LCM"/>
    <property type="match status" value="1"/>
</dbReference>
<dbReference type="EMBL" id="JAKXMK010000017">
    <property type="protein sequence ID" value="MCH6168057.1"/>
    <property type="molecule type" value="Genomic_DNA"/>
</dbReference>
<evidence type="ECO:0000256" key="1">
    <source>
        <dbReference type="ARBA" id="ARBA00003907"/>
    </source>
</evidence>
<dbReference type="InterPro" id="IPR029063">
    <property type="entry name" value="SAM-dependent_MTases_sf"/>
</dbReference>
<protein>
    <recommendedName>
        <fullName evidence="6">S-adenosyl-L-methionine-dependent methyltransferase</fullName>
        <ecNumber evidence="6">2.1.1.-</ecNumber>
    </recommendedName>
</protein>
<dbReference type="EC" id="2.1.1.-" evidence="6"/>
<evidence type="ECO:0000313" key="8">
    <source>
        <dbReference type="Proteomes" id="UP001299970"/>
    </source>
</evidence>
<dbReference type="PANTHER" id="PTHR43619:SF2">
    <property type="entry name" value="S-ADENOSYL-L-METHIONINE-DEPENDENT METHYLTRANSFERASES SUPERFAMILY PROTEIN"/>
    <property type="match status" value="1"/>
</dbReference>
<dbReference type="Gene3D" id="3.40.50.150">
    <property type="entry name" value="Vaccinia Virus protein VP39"/>
    <property type="match status" value="1"/>
</dbReference>
<accession>A0ABS9THN6</accession>
<dbReference type="RefSeq" id="WP_241038706.1">
    <property type="nucleotide sequence ID" value="NZ_BAAAJF010000001.1"/>
</dbReference>
<comment type="caution">
    <text evidence="7">The sequence shown here is derived from an EMBL/GenBank/DDBJ whole genome shotgun (WGS) entry which is preliminary data.</text>
</comment>
<evidence type="ECO:0000256" key="2">
    <source>
        <dbReference type="ARBA" id="ARBA00008138"/>
    </source>
</evidence>
<reference evidence="7 8" key="1">
    <citation type="submission" date="2022-03" db="EMBL/GenBank/DDBJ databases">
        <title>Pseudonocardia alaer sp. nov., a novel actinomycete isolated from reed forest soil.</title>
        <authorList>
            <person name="Wang L."/>
        </authorList>
    </citation>
    <scope>NUCLEOTIDE SEQUENCE [LARGE SCALE GENOMIC DNA]</scope>
    <source>
        <strain evidence="7 8">Y-16303</strain>
    </source>
</reference>
<dbReference type="InterPro" id="IPR007213">
    <property type="entry name" value="Ppm1/Ppm2/Tcmp"/>
</dbReference>
<evidence type="ECO:0000256" key="6">
    <source>
        <dbReference type="RuleBase" id="RU362030"/>
    </source>
</evidence>
<keyword evidence="5 6" id="KW-0949">S-adenosyl-L-methionine</keyword>
<gene>
    <name evidence="7" type="ORF">MMF94_20410</name>
</gene>
<evidence type="ECO:0000256" key="5">
    <source>
        <dbReference type="ARBA" id="ARBA00022691"/>
    </source>
</evidence>
<organism evidence="7 8">
    <name type="scientific">Pseudonocardia alaniniphila</name>
    <dbReference type="NCBI Taxonomy" id="75291"/>
    <lineage>
        <taxon>Bacteria</taxon>
        <taxon>Bacillati</taxon>
        <taxon>Actinomycetota</taxon>
        <taxon>Actinomycetes</taxon>
        <taxon>Pseudonocardiales</taxon>
        <taxon>Pseudonocardiaceae</taxon>
        <taxon>Pseudonocardia</taxon>
    </lineage>
</organism>
<keyword evidence="8" id="KW-1185">Reference proteome</keyword>
<dbReference type="GO" id="GO:0008168">
    <property type="term" value="F:methyltransferase activity"/>
    <property type="evidence" value="ECO:0007669"/>
    <property type="project" value="UniProtKB-KW"/>
</dbReference>
<keyword evidence="3 6" id="KW-0489">Methyltransferase</keyword>
<name>A0ABS9THN6_9PSEU</name>
<dbReference type="GO" id="GO:0032259">
    <property type="term" value="P:methylation"/>
    <property type="evidence" value="ECO:0007669"/>
    <property type="project" value="UniProtKB-KW"/>
</dbReference>
<dbReference type="InterPro" id="IPR011610">
    <property type="entry name" value="SAM_mthyl_Trfase_ML2640-like"/>
</dbReference>
<dbReference type="Proteomes" id="UP001299970">
    <property type="component" value="Unassembled WGS sequence"/>
</dbReference>
<dbReference type="SUPFAM" id="SSF53335">
    <property type="entry name" value="S-adenosyl-L-methionine-dependent methyltransferases"/>
    <property type="match status" value="1"/>
</dbReference>
<evidence type="ECO:0000313" key="7">
    <source>
        <dbReference type="EMBL" id="MCH6168057.1"/>
    </source>
</evidence>
<evidence type="ECO:0000256" key="4">
    <source>
        <dbReference type="ARBA" id="ARBA00022679"/>
    </source>
</evidence>
<comment type="similarity">
    <text evidence="2 6">Belongs to the UPF0677 family.</text>
</comment>
<dbReference type="PANTHER" id="PTHR43619">
    <property type="entry name" value="S-ADENOSYL-L-METHIONINE-DEPENDENT METHYLTRANSFERASE YKTD-RELATED"/>
    <property type="match status" value="1"/>
</dbReference>
<evidence type="ECO:0000256" key="3">
    <source>
        <dbReference type="ARBA" id="ARBA00022603"/>
    </source>
</evidence>
<sequence length="266" mass="28390">MVAASAHWIAATRARESRREDALFVDVFAADLAGDLGFTMMARSEDATGQENSYIPVRVRWFDDAVLAAMSGRLDQVVLLGAGLDTRPFRLDVPHRLRWFEVDRAEVLARKQQILGETPSRCDRRVVAADLRDDWIAPLNAAGFDPSLPTAWIAEGLFFYLGEVGVHSLLGQVAGMSAAGSRLLADIMGAAGLNGPAMQPYRDHCASHGLPPPFGSDDPAGMLDAAGWQLETIVVPGAPGANYGRLPPVPTGPIAGATHLVVANMP</sequence>